<evidence type="ECO:0000256" key="1">
    <source>
        <dbReference type="SAM" id="Phobius"/>
    </source>
</evidence>
<accession>A0A9N9WAU5</accession>
<protein>
    <submittedName>
        <fullName evidence="2">Uncharacterized protein</fullName>
    </submittedName>
</protein>
<sequence length="220" mass="25070">MTTLSAGFSTFPTFIMNSIAALRKQVNILAVQYDYIEMRCRGKMLLSHGVTEEPNEDSPKVAVNIVRQHLLLHNQLENLSEVHRLGTTSFQPRPIIIKFKSHRDRDKAWAAKVGLKGSGITSEFLTKRRHKLFLECRSRLDAHHTINLNNFRICVSVLSLVYVIMIILLTIEPNFSGYLSLVEETITPIFHPVAPSHAALPQVAVRLSLYKFYPRFAVFL</sequence>
<keyword evidence="1" id="KW-0472">Membrane</keyword>
<reference evidence="2" key="1">
    <citation type="submission" date="2021-12" db="EMBL/GenBank/DDBJ databases">
        <authorList>
            <person name="King R."/>
        </authorList>
    </citation>
    <scope>NUCLEOTIDE SEQUENCE</scope>
</reference>
<feature type="transmembrane region" description="Helical" evidence="1">
    <location>
        <begin position="153"/>
        <end position="171"/>
    </location>
</feature>
<evidence type="ECO:0000313" key="2">
    <source>
        <dbReference type="EMBL" id="CAG9784764.1"/>
    </source>
</evidence>
<dbReference type="Proteomes" id="UP001153714">
    <property type="component" value="Chromosome 12"/>
</dbReference>
<dbReference type="OrthoDB" id="6747853at2759"/>
<dbReference type="AlphaFoldDB" id="A0A9N9WAU5"/>
<evidence type="ECO:0000313" key="3">
    <source>
        <dbReference type="Proteomes" id="UP001153714"/>
    </source>
</evidence>
<reference evidence="2" key="2">
    <citation type="submission" date="2022-10" db="EMBL/GenBank/DDBJ databases">
        <authorList>
            <consortium name="ENA_rothamsted_submissions"/>
            <consortium name="culmorum"/>
            <person name="King R."/>
        </authorList>
    </citation>
    <scope>NUCLEOTIDE SEQUENCE</scope>
</reference>
<organism evidence="2 3">
    <name type="scientific">Diatraea saccharalis</name>
    <name type="common">sugarcane borer</name>
    <dbReference type="NCBI Taxonomy" id="40085"/>
    <lineage>
        <taxon>Eukaryota</taxon>
        <taxon>Metazoa</taxon>
        <taxon>Ecdysozoa</taxon>
        <taxon>Arthropoda</taxon>
        <taxon>Hexapoda</taxon>
        <taxon>Insecta</taxon>
        <taxon>Pterygota</taxon>
        <taxon>Neoptera</taxon>
        <taxon>Endopterygota</taxon>
        <taxon>Lepidoptera</taxon>
        <taxon>Glossata</taxon>
        <taxon>Ditrysia</taxon>
        <taxon>Pyraloidea</taxon>
        <taxon>Crambidae</taxon>
        <taxon>Crambinae</taxon>
        <taxon>Diatraea</taxon>
    </lineage>
</organism>
<keyword evidence="1" id="KW-0812">Transmembrane</keyword>
<dbReference type="EMBL" id="OU893343">
    <property type="protein sequence ID" value="CAG9784764.1"/>
    <property type="molecule type" value="Genomic_DNA"/>
</dbReference>
<keyword evidence="1" id="KW-1133">Transmembrane helix</keyword>
<proteinExistence type="predicted"/>
<keyword evidence="3" id="KW-1185">Reference proteome</keyword>
<name>A0A9N9WAU5_9NEOP</name>
<gene>
    <name evidence="2" type="ORF">DIATSA_LOCUS2838</name>
</gene>